<feature type="non-terminal residue" evidence="2">
    <location>
        <position position="1"/>
    </location>
</feature>
<keyword evidence="1" id="KW-0472">Membrane</keyword>
<comment type="caution">
    <text evidence="2">The sequence shown here is derived from an EMBL/GenBank/DDBJ whole genome shotgun (WGS) entry which is preliminary data.</text>
</comment>
<feature type="transmembrane region" description="Helical" evidence="1">
    <location>
        <begin position="337"/>
        <end position="354"/>
    </location>
</feature>
<feature type="transmembrane region" description="Helical" evidence="1">
    <location>
        <begin position="81"/>
        <end position="101"/>
    </location>
</feature>
<reference evidence="3" key="1">
    <citation type="submission" date="2017-09" db="EMBL/GenBank/DDBJ databases">
        <title>Depth-based differentiation of microbial function through sediment-hosted aquifers and enrichment of novel symbionts in the deep terrestrial subsurface.</title>
        <authorList>
            <person name="Probst A.J."/>
            <person name="Ladd B."/>
            <person name="Jarett J.K."/>
            <person name="Geller-Mcgrath D.E."/>
            <person name="Sieber C.M.K."/>
            <person name="Emerson J.B."/>
            <person name="Anantharaman K."/>
            <person name="Thomas B.C."/>
            <person name="Malmstrom R."/>
            <person name="Stieglmeier M."/>
            <person name="Klingl A."/>
            <person name="Woyke T."/>
            <person name="Ryan C.M."/>
            <person name="Banfield J.F."/>
        </authorList>
    </citation>
    <scope>NUCLEOTIDE SEQUENCE [LARGE SCALE GENOMIC DNA]</scope>
</reference>
<evidence type="ECO:0000313" key="3">
    <source>
        <dbReference type="Proteomes" id="UP000229362"/>
    </source>
</evidence>
<feature type="transmembrane region" description="Helical" evidence="1">
    <location>
        <begin position="190"/>
        <end position="211"/>
    </location>
</feature>
<feature type="transmembrane region" description="Helical" evidence="1">
    <location>
        <begin position="107"/>
        <end position="129"/>
    </location>
</feature>
<feature type="transmembrane region" description="Helical" evidence="1">
    <location>
        <begin position="310"/>
        <end position="331"/>
    </location>
</feature>
<evidence type="ECO:0000313" key="2">
    <source>
        <dbReference type="EMBL" id="PIT86227.1"/>
    </source>
</evidence>
<dbReference type="AlphaFoldDB" id="A0A2M6W089"/>
<name>A0A2M6W089_9BACT</name>
<protein>
    <recommendedName>
        <fullName evidence="4">DUF2339 domain-containing protein</fullName>
    </recommendedName>
</protein>
<gene>
    <name evidence="2" type="ORF">COU33_04330</name>
</gene>
<evidence type="ECO:0008006" key="4">
    <source>
        <dbReference type="Google" id="ProtNLM"/>
    </source>
</evidence>
<feature type="transmembrane region" description="Helical" evidence="1">
    <location>
        <begin position="30"/>
        <end position="47"/>
    </location>
</feature>
<feature type="transmembrane region" description="Helical" evidence="1">
    <location>
        <begin position="217"/>
        <end position="235"/>
    </location>
</feature>
<feature type="transmembrane region" description="Helical" evidence="1">
    <location>
        <begin position="159"/>
        <end position="178"/>
    </location>
</feature>
<feature type="transmembrane region" description="Helical" evidence="1">
    <location>
        <begin position="53"/>
        <end position="74"/>
    </location>
</feature>
<feature type="transmembrane region" description="Helical" evidence="1">
    <location>
        <begin position="279"/>
        <end position="298"/>
    </location>
</feature>
<dbReference type="Proteomes" id="UP000229362">
    <property type="component" value="Unassembled WGS sequence"/>
</dbReference>
<evidence type="ECO:0000256" key="1">
    <source>
        <dbReference type="SAM" id="Phobius"/>
    </source>
</evidence>
<feature type="transmembrane region" description="Helical" evidence="1">
    <location>
        <begin position="6"/>
        <end position="23"/>
    </location>
</feature>
<feature type="transmembrane region" description="Helical" evidence="1">
    <location>
        <begin position="136"/>
        <end position="153"/>
    </location>
</feature>
<feature type="transmembrane region" description="Helical" evidence="1">
    <location>
        <begin position="255"/>
        <end position="273"/>
    </location>
</feature>
<accession>A0A2M6W089</accession>
<keyword evidence="1" id="KW-0812">Transmembrane</keyword>
<proteinExistence type="predicted"/>
<dbReference type="EMBL" id="PFBZ01000187">
    <property type="protein sequence ID" value="PIT86227.1"/>
    <property type="molecule type" value="Genomic_DNA"/>
</dbReference>
<keyword evidence="1" id="KW-1133">Transmembrane helix</keyword>
<organism evidence="2 3">
    <name type="scientific">Candidatus Magasanikbacteria bacterium CG10_big_fil_rev_8_21_14_0_10_43_6</name>
    <dbReference type="NCBI Taxonomy" id="1974650"/>
    <lineage>
        <taxon>Bacteria</taxon>
        <taxon>Candidatus Magasanikiibacteriota</taxon>
    </lineage>
</organism>
<sequence length="370" mass="40213">KVDVVLLFAYLFVVTLGTLWIVFLTGQRSLTIAALIMTALYSPLGLWDADKALLLVFAYVIATLLFLTSSMSIAKSRPVKYVLDSFTAMGVGGFVLMWTFAVVAEELVSFVLVAWMLLFGIGAFAIFSLTKKTAPFYIYGGISVVFLGVATAIEVSGPVLTILFTLESLVLTMLAYVLTKSEKATRGTSILFLVPVLLSFEHLGSSAWNGGIFHVDFFALLFLGGALLAVGKLIVPKEVVVGVAGEITHKSTSTVLMVASSLYGYAILWLALPNIFGDAIAVIVSLIIYTIIGLAFYIQGRIHDEKGKRVYGATLLGFVVLRLLFVDVWQMELAGKIITFFLVGALLMSTAFFGRPKHEQENTVVENNNE</sequence>